<dbReference type="Proteomes" id="UP000247346">
    <property type="component" value="Unassembled WGS sequence"/>
</dbReference>
<dbReference type="InterPro" id="IPR036291">
    <property type="entry name" value="NAD(P)-bd_dom_sf"/>
</dbReference>
<dbReference type="PRINTS" id="PR00081">
    <property type="entry name" value="GDHRDH"/>
</dbReference>
<dbReference type="GO" id="GO:0006633">
    <property type="term" value="P:fatty acid biosynthetic process"/>
    <property type="evidence" value="ECO:0007669"/>
    <property type="project" value="TreeGrafter"/>
</dbReference>
<gene>
    <name evidence="3" type="ORF">XsacCFBP4641_08305</name>
</gene>
<dbReference type="RefSeq" id="WP_010341664.1">
    <property type="nucleotide sequence ID" value="NZ_CP132343.1"/>
</dbReference>
<dbReference type="EMBL" id="MDEK01000006">
    <property type="protein sequence ID" value="PPU83165.1"/>
    <property type="molecule type" value="Genomic_DNA"/>
</dbReference>
<dbReference type="PANTHER" id="PTHR42760">
    <property type="entry name" value="SHORT-CHAIN DEHYDROGENASES/REDUCTASES FAMILY MEMBER"/>
    <property type="match status" value="1"/>
</dbReference>
<dbReference type="STRING" id="56458.SB85_01790"/>
<name>A0A2P5Z5A4_9XANT</name>
<dbReference type="GeneID" id="93879071"/>
<dbReference type="InterPro" id="IPR002347">
    <property type="entry name" value="SDR_fam"/>
</dbReference>
<dbReference type="PANTHER" id="PTHR42760:SF133">
    <property type="entry name" value="3-OXOACYL-[ACYL-CARRIER-PROTEIN] REDUCTASE"/>
    <property type="match status" value="1"/>
</dbReference>
<evidence type="ECO:0000256" key="1">
    <source>
        <dbReference type="ARBA" id="ARBA00006484"/>
    </source>
</evidence>
<dbReference type="Gene3D" id="3.40.50.720">
    <property type="entry name" value="NAD(P)-binding Rossmann-like Domain"/>
    <property type="match status" value="1"/>
</dbReference>
<dbReference type="GO" id="GO:0016616">
    <property type="term" value="F:oxidoreductase activity, acting on the CH-OH group of donors, NAD or NADP as acceptor"/>
    <property type="evidence" value="ECO:0007669"/>
    <property type="project" value="TreeGrafter"/>
</dbReference>
<dbReference type="GO" id="GO:0048038">
    <property type="term" value="F:quinone binding"/>
    <property type="evidence" value="ECO:0007669"/>
    <property type="project" value="TreeGrafter"/>
</dbReference>
<dbReference type="CDD" id="cd05233">
    <property type="entry name" value="SDR_c"/>
    <property type="match status" value="1"/>
</dbReference>
<evidence type="ECO:0000313" key="4">
    <source>
        <dbReference type="Proteomes" id="UP000247346"/>
    </source>
</evidence>
<reference evidence="3 4" key="1">
    <citation type="submission" date="2016-08" db="EMBL/GenBank/DDBJ databases">
        <authorList>
            <person name="Seilhamer J.J."/>
        </authorList>
    </citation>
    <scope>NUCLEOTIDE SEQUENCE [LARGE SCALE GENOMIC DNA]</scope>
    <source>
        <strain evidence="3 4">CFBP4641</strain>
    </source>
</reference>
<proteinExistence type="inferred from homology"/>
<comment type="similarity">
    <text evidence="1">Belongs to the short-chain dehydrogenases/reductases (SDR) family.</text>
</comment>
<dbReference type="FunFam" id="3.40.50.720:FF:000084">
    <property type="entry name" value="Short-chain dehydrogenase reductase"/>
    <property type="match status" value="1"/>
</dbReference>
<dbReference type="OrthoDB" id="8653364at2"/>
<evidence type="ECO:0000256" key="2">
    <source>
        <dbReference type="ARBA" id="ARBA00023002"/>
    </source>
</evidence>
<evidence type="ECO:0000313" key="3">
    <source>
        <dbReference type="EMBL" id="PPU83165.1"/>
    </source>
</evidence>
<sequence length="253" mass="26158">MAPAATTDAFGLQGKTILVTGASSGIGAAVASLCARLGATLVLNGRDAERLQAVAASLPGEGHRSVVGDLTEDATRSALLEAAERYHGLASCAGIAALVPFRMAAEKHLQQMLSVNYLAPVVLTQQLLAKRRLQEGASLVYVSALTARAAPQASAGYAGSKAALEAAVRSFALEQARHRIRANCIAPGYVDTPMLNRLGSTADMGDKIALTPLGRIDPADVANGAAYLLSDASRWITRSTLTIDGGLSLPIRL</sequence>
<protein>
    <submittedName>
        <fullName evidence="3">NAD(P)-dependent oxidoreductase</fullName>
    </submittedName>
</protein>
<dbReference type="SUPFAM" id="SSF51735">
    <property type="entry name" value="NAD(P)-binding Rossmann-fold domains"/>
    <property type="match status" value="1"/>
</dbReference>
<keyword evidence="2" id="KW-0560">Oxidoreductase</keyword>
<dbReference type="AlphaFoldDB" id="A0A2P5Z5A4"/>
<accession>A0A2P5Z5A4</accession>
<dbReference type="Pfam" id="PF13561">
    <property type="entry name" value="adh_short_C2"/>
    <property type="match status" value="1"/>
</dbReference>
<organism evidence="3 4">
    <name type="scientific">Xanthomonas sacchari</name>
    <dbReference type="NCBI Taxonomy" id="56458"/>
    <lineage>
        <taxon>Bacteria</taxon>
        <taxon>Pseudomonadati</taxon>
        <taxon>Pseudomonadota</taxon>
        <taxon>Gammaproteobacteria</taxon>
        <taxon>Lysobacterales</taxon>
        <taxon>Lysobacteraceae</taxon>
        <taxon>Xanthomonas</taxon>
    </lineage>
</organism>
<comment type="caution">
    <text evidence="3">The sequence shown here is derived from an EMBL/GenBank/DDBJ whole genome shotgun (WGS) entry which is preliminary data.</text>
</comment>